<accession>A0A0B1ZQS7</accession>
<reference evidence="1 2" key="1">
    <citation type="submission" date="2014-10" db="EMBL/GenBank/DDBJ databases">
        <title>Genome sequence of Novosphingobium malaysiense MUSC 273(T).</title>
        <authorList>
            <person name="Lee L.-H."/>
        </authorList>
    </citation>
    <scope>NUCLEOTIDE SEQUENCE [LARGE SCALE GENOMIC DNA]</scope>
    <source>
        <strain evidence="1 2">MUSC 273</strain>
    </source>
</reference>
<evidence type="ECO:0008006" key="3">
    <source>
        <dbReference type="Google" id="ProtNLM"/>
    </source>
</evidence>
<dbReference type="AlphaFoldDB" id="A0A0B1ZQS7"/>
<name>A0A0B1ZQS7_9SPHN</name>
<dbReference type="OrthoDB" id="7502352at2"/>
<proteinExistence type="predicted"/>
<protein>
    <recommendedName>
        <fullName evidence="3">VOC domain-containing protein</fullName>
    </recommendedName>
</protein>
<dbReference type="Proteomes" id="UP000031057">
    <property type="component" value="Unassembled WGS sequence"/>
</dbReference>
<dbReference type="STRING" id="1348853.LK12_04455"/>
<comment type="caution">
    <text evidence="1">The sequence shown here is derived from an EMBL/GenBank/DDBJ whole genome shotgun (WGS) entry which is preliminary data.</text>
</comment>
<evidence type="ECO:0000313" key="2">
    <source>
        <dbReference type="Proteomes" id="UP000031057"/>
    </source>
</evidence>
<dbReference type="RefSeq" id="WP_039279723.1">
    <property type="nucleotide sequence ID" value="NZ_JTDI01000001.1"/>
</dbReference>
<dbReference type="Gene3D" id="3.10.180.10">
    <property type="entry name" value="2,3-Dihydroxybiphenyl 1,2-Dioxygenase, domain 1"/>
    <property type="match status" value="1"/>
</dbReference>
<organism evidence="1 2">
    <name type="scientific">Novosphingobium malaysiense</name>
    <dbReference type="NCBI Taxonomy" id="1348853"/>
    <lineage>
        <taxon>Bacteria</taxon>
        <taxon>Pseudomonadati</taxon>
        <taxon>Pseudomonadota</taxon>
        <taxon>Alphaproteobacteria</taxon>
        <taxon>Sphingomonadales</taxon>
        <taxon>Sphingomonadaceae</taxon>
        <taxon>Novosphingobium</taxon>
    </lineage>
</organism>
<sequence length="172" mass="18994">MNPIGDRYGQLVQMSYITRDMDAAVAHAETELGITGLSRGEAEIEVLSYGEKRPLAVKSAIANFGARQFEIIQPVSGAIEVYTEAVNLSGHILNFHHVGIAVTGPWTEWQRLLEDVKASGDAFTYLFPADPSPEDKLCFCYVDTRHRIGHYTEYLWADPSLAGIPAAPWLEA</sequence>
<gene>
    <name evidence="1" type="ORF">LK12_04455</name>
</gene>
<dbReference type="EMBL" id="JTDI01000001">
    <property type="protein sequence ID" value="KHK93510.1"/>
    <property type="molecule type" value="Genomic_DNA"/>
</dbReference>
<keyword evidence="2" id="KW-1185">Reference proteome</keyword>
<evidence type="ECO:0000313" key="1">
    <source>
        <dbReference type="EMBL" id="KHK93510.1"/>
    </source>
</evidence>
<dbReference type="InterPro" id="IPR029068">
    <property type="entry name" value="Glyas_Bleomycin-R_OHBP_Dase"/>
</dbReference>